<dbReference type="Pfam" id="PF00654">
    <property type="entry name" value="Voltage_CLC"/>
    <property type="match status" value="1"/>
</dbReference>
<keyword evidence="7" id="KW-1185">Reference proteome</keyword>
<name>A0A9X2M8B5_9FIRM</name>
<evidence type="ECO:0000313" key="6">
    <source>
        <dbReference type="EMBL" id="MCR1821393.1"/>
    </source>
</evidence>
<proteinExistence type="predicted"/>
<evidence type="ECO:0000256" key="2">
    <source>
        <dbReference type="ARBA" id="ARBA00022692"/>
    </source>
</evidence>
<evidence type="ECO:0000256" key="4">
    <source>
        <dbReference type="ARBA" id="ARBA00023136"/>
    </source>
</evidence>
<dbReference type="RefSeq" id="WP_074429587.1">
    <property type="nucleotide sequence ID" value="NZ_JANKBY010000007.1"/>
</dbReference>
<dbReference type="SUPFAM" id="SSF81340">
    <property type="entry name" value="Clc chloride channel"/>
    <property type="match status" value="1"/>
</dbReference>
<dbReference type="GO" id="GO:0016020">
    <property type="term" value="C:membrane"/>
    <property type="evidence" value="ECO:0007669"/>
    <property type="project" value="UniProtKB-SubCell"/>
</dbReference>
<feature type="transmembrane region" description="Helical" evidence="5">
    <location>
        <begin position="87"/>
        <end position="107"/>
    </location>
</feature>
<evidence type="ECO:0000256" key="1">
    <source>
        <dbReference type="ARBA" id="ARBA00004141"/>
    </source>
</evidence>
<sequence>MTILFFGASVGPEAALSGIVGGMITFIGDKMKERFKKMNVVNQHPDEIIVCSMQVSVGLMFRAPLFGLYTLSEKSSENIHIIKHIKVIVYTVTTIASFLVFMLSSKFDNRPSFIVKFGQSNIGFKEIIWFVPLIIIGMLFAYIYKMYALVLNGILKPIENKKILKGIIEGLGTIYPWILFSGEHELRSLVVEWNNIPIYMLILL</sequence>
<organism evidence="6 7">
    <name type="scientific">Terrisporobacter muris</name>
    <dbReference type="NCBI Taxonomy" id="2963284"/>
    <lineage>
        <taxon>Bacteria</taxon>
        <taxon>Bacillati</taxon>
        <taxon>Bacillota</taxon>
        <taxon>Clostridia</taxon>
        <taxon>Peptostreptococcales</taxon>
        <taxon>Peptostreptococcaceae</taxon>
        <taxon>Terrisporobacter</taxon>
    </lineage>
</organism>
<keyword evidence="2 5" id="KW-0812">Transmembrane</keyword>
<comment type="caution">
    <text evidence="6">The sequence shown here is derived from an EMBL/GenBank/DDBJ whole genome shotgun (WGS) entry which is preliminary data.</text>
</comment>
<dbReference type="InterPro" id="IPR001807">
    <property type="entry name" value="ClC"/>
</dbReference>
<feature type="transmembrane region" description="Helical" evidence="5">
    <location>
        <begin position="6"/>
        <end position="28"/>
    </location>
</feature>
<dbReference type="Proteomes" id="UP001140817">
    <property type="component" value="Unassembled WGS sequence"/>
</dbReference>
<accession>A0A9X2M8B5</accession>
<feature type="transmembrane region" description="Helical" evidence="5">
    <location>
        <begin position="127"/>
        <end position="155"/>
    </location>
</feature>
<protein>
    <submittedName>
        <fullName evidence="6">Chloride channel protein</fullName>
    </submittedName>
</protein>
<keyword evidence="4 5" id="KW-0472">Membrane</keyword>
<dbReference type="EMBL" id="JANKBY010000007">
    <property type="protein sequence ID" value="MCR1821393.1"/>
    <property type="molecule type" value="Genomic_DNA"/>
</dbReference>
<reference evidence="6" key="1">
    <citation type="submission" date="2022-07" db="EMBL/GenBank/DDBJ databases">
        <title>Enhanced cultured diversity of the mouse gut microbiota enables custom-made synthetic communities.</title>
        <authorList>
            <person name="Afrizal A."/>
        </authorList>
    </citation>
    <scope>NUCLEOTIDE SEQUENCE</scope>
    <source>
        <strain evidence="6">DSM 29186</strain>
    </source>
</reference>
<evidence type="ECO:0000256" key="5">
    <source>
        <dbReference type="SAM" id="Phobius"/>
    </source>
</evidence>
<evidence type="ECO:0000313" key="7">
    <source>
        <dbReference type="Proteomes" id="UP001140817"/>
    </source>
</evidence>
<gene>
    <name evidence="6" type="ORF">NSA58_01215</name>
</gene>
<evidence type="ECO:0000256" key="3">
    <source>
        <dbReference type="ARBA" id="ARBA00022989"/>
    </source>
</evidence>
<dbReference type="GO" id="GO:0015108">
    <property type="term" value="F:chloride transmembrane transporter activity"/>
    <property type="evidence" value="ECO:0007669"/>
    <property type="project" value="InterPro"/>
</dbReference>
<dbReference type="Gene3D" id="1.10.3080.10">
    <property type="entry name" value="Clc chloride channel"/>
    <property type="match status" value="1"/>
</dbReference>
<keyword evidence="3 5" id="KW-1133">Transmembrane helix</keyword>
<comment type="subcellular location">
    <subcellularLocation>
        <location evidence="1">Membrane</location>
        <topology evidence="1">Multi-pass membrane protein</topology>
    </subcellularLocation>
</comment>
<dbReference type="InterPro" id="IPR014743">
    <property type="entry name" value="Cl-channel_core"/>
</dbReference>
<dbReference type="AlphaFoldDB" id="A0A9X2M8B5"/>